<dbReference type="Gene3D" id="2.20.110.10">
    <property type="entry name" value="Histone H3 K4-specific methyltransferase SET7/9 N-terminal domain"/>
    <property type="match status" value="2"/>
</dbReference>
<evidence type="ECO:0000313" key="2">
    <source>
        <dbReference type="Proteomes" id="UP000823612"/>
    </source>
</evidence>
<protein>
    <recommendedName>
        <fullName evidence="3">MORN repeat variant</fullName>
    </recommendedName>
</protein>
<dbReference type="AlphaFoldDB" id="A0A9D9H077"/>
<organism evidence="1 2">
    <name type="scientific">Candidatus Pullibacteroides excrementavium</name>
    <dbReference type="NCBI Taxonomy" id="2840905"/>
    <lineage>
        <taxon>Bacteria</taxon>
        <taxon>Pseudomonadati</taxon>
        <taxon>Bacteroidota</taxon>
        <taxon>Bacteroidia</taxon>
        <taxon>Bacteroidales</taxon>
        <taxon>Candidatus Pullibacteroides</taxon>
    </lineage>
</organism>
<name>A0A9D9H077_9BACT</name>
<comment type="caution">
    <text evidence="1">The sequence shown here is derived from an EMBL/GenBank/DDBJ whole genome shotgun (WGS) entry which is preliminary data.</text>
</comment>
<dbReference type="Proteomes" id="UP000823612">
    <property type="component" value="Unassembled WGS sequence"/>
</dbReference>
<gene>
    <name evidence="1" type="ORF">IAB08_10255</name>
</gene>
<accession>A0A9D9H077</accession>
<reference evidence="1" key="1">
    <citation type="submission" date="2020-10" db="EMBL/GenBank/DDBJ databases">
        <authorList>
            <person name="Gilroy R."/>
        </authorList>
    </citation>
    <scope>NUCLEOTIDE SEQUENCE</scope>
    <source>
        <strain evidence="1">2889</strain>
    </source>
</reference>
<dbReference type="SUPFAM" id="SSF82185">
    <property type="entry name" value="Histone H3 K4-specific methyltransferase SET7/9 N-terminal domain"/>
    <property type="match status" value="2"/>
</dbReference>
<proteinExistence type="predicted"/>
<evidence type="ECO:0008006" key="3">
    <source>
        <dbReference type="Google" id="ProtNLM"/>
    </source>
</evidence>
<sequence>MKRRNRVVVATVLSCLIWAGLAGRREVFALLPVSPSDGIPMCPAGFKAGVPDTNRRDDKGRRQGLWVEMGREGSLSYRGHFKDDMPEGRFVYTRGDTLVAEAFYFRGGYASYNRFFYPDSQLMAQGYYLDKQKDSVWEFYARDGRLLRREHYEKGLKNGVLEVFDSLGKILVHQEWFRGLRNGYWMEWNAAGFQSYTYKLNLSHGPYAAFYADSVRAIEGQYAEGLKQGKWSFYLPSGTLYQEDFYQDDLLMDRVLYLSVQGELRPVSMDTIALVMLSPQGGRAEVLTDAGGRLLCDESFAVVCGILDMEAYFYANPNAFVAFRVLDKERLPDLLGDWRGEERMLYDGQLEPSMQLGQNASVRPVELPLRVKTPFPVYLDANGMEMLENTFSGREMPEAEE</sequence>
<evidence type="ECO:0000313" key="1">
    <source>
        <dbReference type="EMBL" id="MBO8433655.1"/>
    </source>
</evidence>
<dbReference type="EMBL" id="JADIMZ010000162">
    <property type="protein sequence ID" value="MBO8433655.1"/>
    <property type="molecule type" value="Genomic_DNA"/>
</dbReference>
<reference evidence="1" key="2">
    <citation type="journal article" date="2021" name="PeerJ">
        <title>Extensive microbial diversity within the chicken gut microbiome revealed by metagenomics and culture.</title>
        <authorList>
            <person name="Gilroy R."/>
            <person name="Ravi A."/>
            <person name="Getino M."/>
            <person name="Pursley I."/>
            <person name="Horton D.L."/>
            <person name="Alikhan N.F."/>
            <person name="Baker D."/>
            <person name="Gharbi K."/>
            <person name="Hall N."/>
            <person name="Watson M."/>
            <person name="Adriaenssens E.M."/>
            <person name="Foster-Nyarko E."/>
            <person name="Jarju S."/>
            <person name="Secka A."/>
            <person name="Antonio M."/>
            <person name="Oren A."/>
            <person name="Chaudhuri R.R."/>
            <person name="La Ragione R."/>
            <person name="Hildebrand F."/>
            <person name="Pallen M.J."/>
        </authorList>
    </citation>
    <scope>NUCLEOTIDE SEQUENCE</scope>
    <source>
        <strain evidence="1">2889</strain>
    </source>
</reference>